<dbReference type="CDD" id="cd02412">
    <property type="entry name" value="KH-II_30S_S3"/>
    <property type="match status" value="1"/>
</dbReference>
<dbReference type="Pfam" id="PF00189">
    <property type="entry name" value="Ribosomal_S3_C"/>
    <property type="match status" value="1"/>
</dbReference>
<dbReference type="InterPro" id="IPR036419">
    <property type="entry name" value="Ribosomal_S3_C_sf"/>
</dbReference>
<accession>A4GMS8</accession>
<dbReference type="InterPro" id="IPR015946">
    <property type="entry name" value="KH_dom-like_a/b"/>
</dbReference>
<dbReference type="InterPro" id="IPR005704">
    <property type="entry name" value="Ribosomal_uS3_bac-typ"/>
</dbReference>
<comment type="similarity">
    <text evidence="1 8">Belongs to the universal ribosomal protein uS3 family.</text>
</comment>
<reference evidence="10" key="1">
    <citation type="journal article" date="2007" name="Int. J. Syst. Evol. Microbiol.">
        <title>Ribosomal protein gene-based phylogeny for finer differentiation and classification of phytoplasmas.</title>
        <authorList>
            <person name="Martini M."/>
            <person name="Lee I.M."/>
            <person name="Bottner K.D."/>
            <person name="Zhao Y."/>
            <person name="Botti S."/>
            <person name="Bertaccini A."/>
            <person name="Harrison N.A."/>
            <person name="Carraro L."/>
            <person name="Marcone C."/>
            <person name="Khan A.J."/>
            <person name="Osler R."/>
        </authorList>
    </citation>
    <scope>NUCLEOTIDE SEQUENCE</scope>
    <source>
        <strain evidence="10">PEP</strain>
    </source>
</reference>
<evidence type="ECO:0000259" key="9">
    <source>
        <dbReference type="PROSITE" id="PS50823"/>
    </source>
</evidence>
<evidence type="ECO:0000256" key="1">
    <source>
        <dbReference type="ARBA" id="ARBA00010761"/>
    </source>
</evidence>
<dbReference type="GO" id="GO:0022627">
    <property type="term" value="C:cytosolic small ribosomal subunit"/>
    <property type="evidence" value="ECO:0007669"/>
    <property type="project" value="TreeGrafter"/>
</dbReference>
<dbReference type="EMBL" id="EF193381">
    <property type="protein sequence ID" value="ABO26526.1"/>
    <property type="molecule type" value="Genomic_DNA"/>
</dbReference>
<evidence type="ECO:0000313" key="10">
    <source>
        <dbReference type="EMBL" id="ABO26526.1"/>
    </source>
</evidence>
<dbReference type="InterPro" id="IPR004044">
    <property type="entry name" value="KH_dom_type_2"/>
</dbReference>
<dbReference type="HAMAP" id="MF_01309_B">
    <property type="entry name" value="Ribosomal_uS3_B"/>
    <property type="match status" value="1"/>
</dbReference>
<dbReference type="NCBIfam" id="TIGR01009">
    <property type="entry name" value="rpsC_bact"/>
    <property type="match status" value="1"/>
</dbReference>
<dbReference type="InterPro" id="IPR009019">
    <property type="entry name" value="KH_sf_prok-type"/>
</dbReference>
<evidence type="ECO:0000256" key="2">
    <source>
        <dbReference type="ARBA" id="ARBA00022730"/>
    </source>
</evidence>
<dbReference type="InterPro" id="IPR057258">
    <property type="entry name" value="Ribosomal_uS3"/>
</dbReference>
<dbReference type="GO" id="GO:0003729">
    <property type="term" value="F:mRNA binding"/>
    <property type="evidence" value="ECO:0007669"/>
    <property type="project" value="UniProtKB-UniRule"/>
</dbReference>
<dbReference type="PROSITE" id="PS50823">
    <property type="entry name" value="KH_TYPE_2"/>
    <property type="match status" value="1"/>
</dbReference>
<evidence type="ECO:0000256" key="8">
    <source>
        <dbReference type="HAMAP-Rule" id="MF_01309"/>
    </source>
</evidence>
<dbReference type="SUPFAM" id="SSF54814">
    <property type="entry name" value="Prokaryotic type KH domain (KH-domain type II)"/>
    <property type="match status" value="1"/>
</dbReference>
<keyword evidence="2 8" id="KW-0699">rRNA-binding</keyword>
<evidence type="ECO:0000256" key="6">
    <source>
        <dbReference type="ARBA" id="ARBA00024998"/>
    </source>
</evidence>
<comment type="function">
    <text evidence="6 8">Binds the lower part of the 30S subunit head. Binds mRNA in the 70S ribosome, positioning it for translation.</text>
</comment>
<evidence type="ECO:0000256" key="4">
    <source>
        <dbReference type="ARBA" id="ARBA00022980"/>
    </source>
</evidence>
<dbReference type="InterPro" id="IPR001351">
    <property type="entry name" value="Ribosomal_uS3_C"/>
</dbReference>
<dbReference type="PANTHER" id="PTHR11760">
    <property type="entry name" value="30S/40S RIBOSOMAL PROTEIN S3"/>
    <property type="match status" value="1"/>
</dbReference>
<dbReference type="GO" id="GO:0006412">
    <property type="term" value="P:translation"/>
    <property type="evidence" value="ECO:0007669"/>
    <property type="project" value="UniProtKB-UniRule"/>
</dbReference>
<dbReference type="AlphaFoldDB" id="A4GMS8"/>
<dbReference type="FunFam" id="3.30.300.20:FF:000001">
    <property type="entry name" value="30S ribosomal protein S3"/>
    <property type="match status" value="1"/>
</dbReference>
<evidence type="ECO:0000256" key="5">
    <source>
        <dbReference type="ARBA" id="ARBA00023274"/>
    </source>
</evidence>
<keyword evidence="3 8" id="KW-0694">RNA-binding</keyword>
<evidence type="ECO:0000256" key="3">
    <source>
        <dbReference type="ARBA" id="ARBA00022884"/>
    </source>
</evidence>
<proteinExistence type="inferred from homology"/>
<dbReference type="GO" id="GO:0019843">
    <property type="term" value="F:rRNA binding"/>
    <property type="evidence" value="ECO:0007669"/>
    <property type="project" value="UniProtKB-UniRule"/>
</dbReference>
<gene>
    <name evidence="10" type="primary">rps3</name>
    <name evidence="8" type="synonym">rpsC</name>
</gene>
<evidence type="ECO:0000256" key="7">
    <source>
        <dbReference type="ARBA" id="ARBA00035257"/>
    </source>
</evidence>
<keyword evidence="5 8" id="KW-0687">Ribonucleoprotein</keyword>
<dbReference type="Pfam" id="PF07650">
    <property type="entry name" value="KH_2"/>
    <property type="match status" value="1"/>
</dbReference>
<dbReference type="PANTHER" id="PTHR11760:SF19">
    <property type="entry name" value="SMALL RIBOSOMAL SUBUNIT PROTEIN US3C"/>
    <property type="match status" value="1"/>
</dbReference>
<organism evidence="10">
    <name type="scientific">'Picris echioides' phyllody phytoplasma</name>
    <dbReference type="NCBI Taxonomy" id="72994"/>
    <lineage>
        <taxon>Bacteria</taxon>
        <taxon>Bacillati</taxon>
        <taxon>Mycoplasmatota</taxon>
        <taxon>Mollicutes</taxon>
        <taxon>Acholeplasmatales</taxon>
        <taxon>Acholeplasmataceae</taxon>
        <taxon>Candidatus Phytoplasma</taxon>
        <taxon>16SrII (Peanut WB group)</taxon>
    </lineage>
</organism>
<name>A4GMS8_9MOLU</name>
<protein>
    <recommendedName>
        <fullName evidence="7 8">Small ribosomal subunit protein uS3</fullName>
    </recommendedName>
</protein>
<feature type="domain" description="KH type-2" evidence="9">
    <location>
        <begin position="39"/>
        <end position="111"/>
    </location>
</feature>
<dbReference type="SUPFAM" id="SSF54821">
    <property type="entry name" value="Ribosomal protein S3 C-terminal domain"/>
    <property type="match status" value="1"/>
</dbReference>
<dbReference type="Gene3D" id="3.30.300.20">
    <property type="match status" value="1"/>
</dbReference>
<dbReference type="Gene3D" id="3.30.1140.32">
    <property type="entry name" value="Ribosomal protein S3, C-terminal domain"/>
    <property type="match status" value="1"/>
</dbReference>
<sequence length="237" mass="27104">MGQKSSPIILRLSLLRNWSSNWYAEDKKVPLLINEDYRIREFINNYYPLGTIARVEIQRLKKDNEENIEIFLHTPKTGVVVGSENKEKNKLNQEIYKLIKKNINIHVIEVKNPEKVTSLIAQNIASQLQQRAFFRAVKKMHIRKALQAGVKGIKIILKGRLSGAEIARTETTIEGILPLGTFRSKIDYAYVAAKTIHGVLGVKVWVCDGNYSPKDYQGNYPKISRENVSNVKTEIKK</sequence>
<keyword evidence="4 8" id="KW-0689">Ribosomal protein</keyword>
<dbReference type="GO" id="GO:0003735">
    <property type="term" value="F:structural constituent of ribosome"/>
    <property type="evidence" value="ECO:0007669"/>
    <property type="project" value="InterPro"/>
</dbReference>
<comment type="subunit">
    <text evidence="8">Part of the 30S ribosomal subunit. Forms a tight complex with proteins S10 and S14.</text>
</comment>